<dbReference type="Proteomes" id="UP000178771">
    <property type="component" value="Unassembled WGS sequence"/>
</dbReference>
<dbReference type="EMBL" id="MEVH01000016">
    <property type="protein sequence ID" value="OGC51631.1"/>
    <property type="molecule type" value="Genomic_DNA"/>
</dbReference>
<protein>
    <submittedName>
        <fullName evidence="1">Uncharacterized protein</fullName>
    </submittedName>
</protein>
<dbReference type="AlphaFoldDB" id="A0A1F4V379"/>
<comment type="caution">
    <text evidence="1">The sequence shown here is derived from an EMBL/GenBank/DDBJ whole genome shotgun (WGS) entry which is preliminary data.</text>
</comment>
<sequence length="173" mass="20106">MKKSEKEGLEEYAIKYFITAYPRKLRSLRHLDKPDFTLLDESNQSKIGVEVAHLWHDKEEAKILLGRSEKIAHGIMNAADLIRALNELLVQKANKIIGFKEHDKFFLVIRVASPIFDKSTFDMYEDDIICPANDYDEIWLVLDDNNKKEKWTELKEIKSDNITQHGLACSRAK</sequence>
<accession>A0A1F4V379</accession>
<reference evidence="1 2" key="1">
    <citation type="journal article" date="2016" name="Nat. Commun.">
        <title>Thousands of microbial genomes shed light on interconnected biogeochemical processes in an aquifer system.</title>
        <authorList>
            <person name="Anantharaman K."/>
            <person name="Brown C.T."/>
            <person name="Hug L.A."/>
            <person name="Sharon I."/>
            <person name="Castelle C.J."/>
            <person name="Probst A.J."/>
            <person name="Thomas B.C."/>
            <person name="Singh A."/>
            <person name="Wilkins M.J."/>
            <person name="Karaoz U."/>
            <person name="Brodie E.L."/>
            <person name="Williams K.H."/>
            <person name="Hubbard S.S."/>
            <person name="Banfield J.F."/>
        </authorList>
    </citation>
    <scope>NUCLEOTIDE SEQUENCE [LARGE SCALE GENOMIC DNA]</scope>
</reference>
<organism evidence="1 2">
    <name type="scientific">candidate division WWE3 bacterium RIFCSPLOWO2_01_FULL_39_13</name>
    <dbReference type="NCBI Taxonomy" id="1802624"/>
    <lineage>
        <taxon>Bacteria</taxon>
        <taxon>Katanobacteria</taxon>
    </lineage>
</organism>
<evidence type="ECO:0000313" key="2">
    <source>
        <dbReference type="Proteomes" id="UP000178771"/>
    </source>
</evidence>
<evidence type="ECO:0000313" key="1">
    <source>
        <dbReference type="EMBL" id="OGC51631.1"/>
    </source>
</evidence>
<gene>
    <name evidence="1" type="ORF">A2982_01995</name>
</gene>
<proteinExistence type="predicted"/>
<dbReference type="STRING" id="1802624.A2982_01995"/>
<name>A0A1F4V379_UNCKA</name>